<feature type="non-terminal residue" evidence="3">
    <location>
        <position position="317"/>
    </location>
</feature>
<organism evidence="3 4">
    <name type="scientific">Bodo saltans</name>
    <name type="common">Flagellated protozoan</name>
    <dbReference type="NCBI Taxonomy" id="75058"/>
    <lineage>
        <taxon>Eukaryota</taxon>
        <taxon>Discoba</taxon>
        <taxon>Euglenozoa</taxon>
        <taxon>Kinetoplastea</taxon>
        <taxon>Metakinetoplastina</taxon>
        <taxon>Eubodonida</taxon>
        <taxon>Bodonidae</taxon>
        <taxon>Bodo</taxon>
    </lineage>
</organism>
<dbReference type="InterPro" id="IPR001623">
    <property type="entry name" value="DnaJ_domain"/>
</dbReference>
<dbReference type="SUPFAM" id="SSF46565">
    <property type="entry name" value="Chaperone J-domain"/>
    <property type="match status" value="1"/>
</dbReference>
<feature type="compositionally biased region" description="Acidic residues" evidence="1">
    <location>
        <begin position="139"/>
        <end position="171"/>
    </location>
</feature>
<feature type="region of interest" description="Disordered" evidence="1">
    <location>
        <begin position="97"/>
        <end position="171"/>
    </location>
</feature>
<dbReference type="Gene3D" id="1.10.287.110">
    <property type="entry name" value="DnaJ domain"/>
    <property type="match status" value="1"/>
</dbReference>
<evidence type="ECO:0000256" key="1">
    <source>
        <dbReference type="SAM" id="MobiDB-lite"/>
    </source>
</evidence>
<dbReference type="Proteomes" id="UP000051952">
    <property type="component" value="Unassembled WGS sequence"/>
</dbReference>
<gene>
    <name evidence="3" type="ORF">BSAL_02270</name>
</gene>
<dbReference type="InterPro" id="IPR036869">
    <property type="entry name" value="J_dom_sf"/>
</dbReference>
<dbReference type="PROSITE" id="PS50076">
    <property type="entry name" value="DNAJ_2"/>
    <property type="match status" value="1"/>
</dbReference>
<dbReference type="VEuPathDB" id="TriTrypDB:BSAL_02270"/>
<proteinExistence type="predicted"/>
<reference evidence="4" key="1">
    <citation type="submission" date="2015-09" db="EMBL/GenBank/DDBJ databases">
        <authorList>
            <consortium name="Pathogen Informatics"/>
        </authorList>
    </citation>
    <scope>NUCLEOTIDE SEQUENCE [LARGE SCALE GENOMIC DNA]</scope>
    <source>
        <strain evidence="4">Lake Konstanz</strain>
    </source>
</reference>
<accession>A0A0S4JJU1</accession>
<dbReference type="CDD" id="cd06257">
    <property type="entry name" value="DnaJ"/>
    <property type="match status" value="1"/>
</dbReference>
<sequence length="317" mass="35208">MESVDRAELLSSVQRYKTSYERDVLHILNLAPGMPAVHPETPVAEARRNYMKIAALIHPDKFTSTPALQATATEAFQVLVKGFEFFASSNFRKAAEAAKAKPKAAKPKPAPNPKKEAKKKEDKPKTVPPKKSAKKALLDDEESEDDDNEDDDDDESNDDESDGCDNSDDDTMTAIWSETLAPPPRSVKEVLTRNRTNDGCLRTTVKCPRCASAWQPDDNKQYSLFMGYGLKIHCQLCLLLYGCATATHVCSCSKSFDYDSSLYDSKVTCTGKCKKSFGFMYYPVTGEHLNKIREADVKKKVNCVCCSTGARRQLMCA</sequence>
<dbReference type="OrthoDB" id="10250354at2759"/>
<evidence type="ECO:0000259" key="2">
    <source>
        <dbReference type="PROSITE" id="PS50076"/>
    </source>
</evidence>
<feature type="domain" description="J" evidence="2">
    <location>
        <begin position="23"/>
        <end position="99"/>
    </location>
</feature>
<evidence type="ECO:0000313" key="3">
    <source>
        <dbReference type="EMBL" id="CUG90840.1"/>
    </source>
</evidence>
<dbReference type="EMBL" id="CYKH01001867">
    <property type="protein sequence ID" value="CUG90840.1"/>
    <property type="molecule type" value="Genomic_DNA"/>
</dbReference>
<feature type="compositionally biased region" description="Basic and acidic residues" evidence="1">
    <location>
        <begin position="113"/>
        <end position="125"/>
    </location>
</feature>
<name>A0A0S4JJU1_BODSA</name>
<evidence type="ECO:0000313" key="4">
    <source>
        <dbReference type="Proteomes" id="UP000051952"/>
    </source>
</evidence>
<protein>
    <recommendedName>
        <fullName evidence="2">J domain-containing protein</fullName>
    </recommendedName>
</protein>
<keyword evidence="4" id="KW-1185">Reference proteome</keyword>
<dbReference type="AlphaFoldDB" id="A0A0S4JJU1"/>